<dbReference type="InterPro" id="IPR014748">
    <property type="entry name" value="Enoyl-CoA_hydra_C"/>
</dbReference>
<dbReference type="PANTHER" id="PTHR42964">
    <property type="entry name" value="ENOYL-COA HYDRATASE"/>
    <property type="match status" value="1"/>
</dbReference>
<protein>
    <submittedName>
        <fullName evidence="3">Enoyl-CoA hydratase</fullName>
    </submittedName>
</protein>
<dbReference type="Gene3D" id="1.10.12.10">
    <property type="entry name" value="Lyase 2-enoyl-coa Hydratase, Chain A, domain 2"/>
    <property type="match status" value="1"/>
</dbReference>
<reference evidence="3 4" key="1">
    <citation type="submission" date="2018-09" db="EMBL/GenBank/DDBJ databases">
        <title>YIM PH 21725 draft genome.</title>
        <authorList>
            <person name="Miao C."/>
        </authorList>
    </citation>
    <scope>NUCLEOTIDE SEQUENCE [LARGE SCALE GENOMIC DNA]</scope>
    <source>
        <strain evidence="4">YIM PH21725</strain>
    </source>
</reference>
<comment type="similarity">
    <text evidence="1 2">Belongs to the enoyl-CoA hydratase/isomerase family.</text>
</comment>
<gene>
    <name evidence="3" type="ORF">D5S19_08290</name>
</gene>
<dbReference type="CDD" id="cd06558">
    <property type="entry name" value="crotonase-like"/>
    <property type="match status" value="1"/>
</dbReference>
<dbReference type="EMBL" id="QZFV01000066">
    <property type="protein sequence ID" value="RJQ87812.1"/>
    <property type="molecule type" value="Genomic_DNA"/>
</dbReference>
<evidence type="ECO:0000256" key="1">
    <source>
        <dbReference type="ARBA" id="ARBA00005254"/>
    </source>
</evidence>
<comment type="caution">
    <text evidence="3">The sequence shown here is derived from an EMBL/GenBank/DDBJ whole genome shotgun (WGS) entry which is preliminary data.</text>
</comment>
<name>A0A419I7E9_9PSEU</name>
<dbReference type="PANTHER" id="PTHR42964:SF1">
    <property type="entry name" value="POLYKETIDE BIOSYNTHESIS ENOYL-COA HYDRATASE PKSH-RELATED"/>
    <property type="match status" value="1"/>
</dbReference>
<dbReference type="InterPro" id="IPR018376">
    <property type="entry name" value="Enoyl-CoA_hyd/isom_CS"/>
</dbReference>
<evidence type="ECO:0000313" key="3">
    <source>
        <dbReference type="EMBL" id="RJQ87812.1"/>
    </source>
</evidence>
<dbReference type="AlphaFoldDB" id="A0A419I7E9"/>
<proteinExistence type="inferred from homology"/>
<dbReference type="SUPFAM" id="SSF52096">
    <property type="entry name" value="ClpP/crotonase"/>
    <property type="match status" value="1"/>
</dbReference>
<dbReference type="RefSeq" id="WP_120022746.1">
    <property type="nucleotide sequence ID" value="NZ_QZFV01000066.1"/>
</dbReference>
<dbReference type="InterPro" id="IPR001753">
    <property type="entry name" value="Enoyl-CoA_hydra/iso"/>
</dbReference>
<accession>A0A419I7E9</accession>
<dbReference type="Pfam" id="PF00378">
    <property type="entry name" value="ECH_1"/>
    <property type="match status" value="1"/>
</dbReference>
<organism evidence="3 4">
    <name type="scientific">Amycolatopsis panacis</name>
    <dbReference type="NCBI Taxonomy" id="2340917"/>
    <lineage>
        <taxon>Bacteria</taxon>
        <taxon>Bacillati</taxon>
        <taxon>Actinomycetota</taxon>
        <taxon>Actinomycetes</taxon>
        <taxon>Pseudonocardiales</taxon>
        <taxon>Pseudonocardiaceae</taxon>
        <taxon>Amycolatopsis</taxon>
    </lineage>
</organism>
<dbReference type="InterPro" id="IPR029045">
    <property type="entry name" value="ClpP/crotonase-like_dom_sf"/>
</dbReference>
<dbReference type="Gene3D" id="3.90.226.10">
    <property type="entry name" value="2-enoyl-CoA Hydratase, Chain A, domain 1"/>
    <property type="match status" value="1"/>
</dbReference>
<sequence length="258" mass="27321">MTDGFSFTSDGAIGRLTFCRPAKMNAITHEIWSAIPDVVARVEADPGLKVLLLTGEGPHFSAGADIGEFRTLRATAEAVTTYDQAVDAAVAALTGMRKPSVAMIQGNCIGGGCQLSVACDFRFAAGDARFGITPARLGIVYHFASTRLLVSLVGPAHAKYLLLSGELVGASRAREIGLVHEVVPAAELEAATARFIGTLCARSQGSVRGMNRIIEKIVAGQTEPDQETEDLRLSVLHGADYAEGVDAFLTRRTPEFTD</sequence>
<dbReference type="InterPro" id="IPR051683">
    <property type="entry name" value="Enoyl-CoA_Hydratase/Isomerase"/>
</dbReference>
<dbReference type="OrthoDB" id="4608673at2"/>
<dbReference type="GO" id="GO:0003824">
    <property type="term" value="F:catalytic activity"/>
    <property type="evidence" value="ECO:0007669"/>
    <property type="project" value="InterPro"/>
</dbReference>
<dbReference type="Proteomes" id="UP000285112">
    <property type="component" value="Unassembled WGS sequence"/>
</dbReference>
<evidence type="ECO:0000256" key="2">
    <source>
        <dbReference type="RuleBase" id="RU003707"/>
    </source>
</evidence>
<keyword evidence="4" id="KW-1185">Reference proteome</keyword>
<dbReference type="PROSITE" id="PS00166">
    <property type="entry name" value="ENOYL_COA_HYDRATASE"/>
    <property type="match status" value="1"/>
</dbReference>
<evidence type="ECO:0000313" key="4">
    <source>
        <dbReference type="Proteomes" id="UP000285112"/>
    </source>
</evidence>